<organism evidence="10 11">
    <name type="scientific">Holothuria leucospilota</name>
    <name type="common">Black long sea cucumber</name>
    <name type="synonym">Mertensiothuria leucospilota</name>
    <dbReference type="NCBI Taxonomy" id="206669"/>
    <lineage>
        <taxon>Eukaryota</taxon>
        <taxon>Metazoa</taxon>
        <taxon>Echinodermata</taxon>
        <taxon>Eleutherozoa</taxon>
        <taxon>Echinozoa</taxon>
        <taxon>Holothuroidea</taxon>
        <taxon>Aspidochirotacea</taxon>
        <taxon>Aspidochirotida</taxon>
        <taxon>Holothuriidae</taxon>
        <taxon>Holothuria</taxon>
    </lineage>
</organism>
<evidence type="ECO:0000256" key="3">
    <source>
        <dbReference type="ARBA" id="ARBA00022989"/>
    </source>
</evidence>
<feature type="signal peptide" evidence="7">
    <location>
        <begin position="1"/>
        <end position="26"/>
    </location>
</feature>
<evidence type="ECO:0000256" key="1">
    <source>
        <dbReference type="ARBA" id="ARBA00004141"/>
    </source>
</evidence>
<dbReference type="Pfam" id="PF02932">
    <property type="entry name" value="Neur_chan_memb"/>
    <property type="match status" value="1"/>
</dbReference>
<comment type="subcellular location">
    <subcellularLocation>
        <location evidence="1">Membrane</location>
        <topology evidence="1">Multi-pass membrane protein</topology>
    </subcellularLocation>
</comment>
<evidence type="ECO:0000256" key="2">
    <source>
        <dbReference type="ARBA" id="ARBA00022692"/>
    </source>
</evidence>
<dbReference type="PROSITE" id="PS00236">
    <property type="entry name" value="NEUROTR_ION_CHANNEL"/>
    <property type="match status" value="1"/>
</dbReference>
<keyword evidence="7" id="KW-0732">Signal</keyword>
<feature type="transmembrane region" description="Helical" evidence="6">
    <location>
        <begin position="474"/>
        <end position="495"/>
    </location>
</feature>
<evidence type="ECO:0000259" key="8">
    <source>
        <dbReference type="Pfam" id="PF02931"/>
    </source>
</evidence>
<dbReference type="InterPro" id="IPR006201">
    <property type="entry name" value="Neur_channel"/>
</dbReference>
<dbReference type="OrthoDB" id="6142676at2759"/>
<dbReference type="InterPro" id="IPR006029">
    <property type="entry name" value="Neurotrans-gated_channel_TM"/>
</dbReference>
<evidence type="ECO:0000313" key="10">
    <source>
        <dbReference type="EMBL" id="KAJ8031785.1"/>
    </source>
</evidence>
<dbReference type="CDD" id="cd19051">
    <property type="entry name" value="LGIC_TM_cation"/>
    <property type="match status" value="1"/>
</dbReference>
<feature type="transmembrane region" description="Helical" evidence="6">
    <location>
        <begin position="293"/>
        <end position="313"/>
    </location>
</feature>
<evidence type="ECO:0000259" key="9">
    <source>
        <dbReference type="Pfam" id="PF02932"/>
    </source>
</evidence>
<dbReference type="FunFam" id="2.70.170.10:FF:000028">
    <property type="entry name" value="AcetylCholine Receptor"/>
    <property type="match status" value="1"/>
</dbReference>
<dbReference type="GO" id="GO:0004888">
    <property type="term" value="F:transmembrane signaling receptor activity"/>
    <property type="evidence" value="ECO:0007669"/>
    <property type="project" value="InterPro"/>
</dbReference>
<dbReference type="InterPro" id="IPR038050">
    <property type="entry name" value="Neuro_actylchol_rec"/>
</dbReference>
<dbReference type="GO" id="GO:0016020">
    <property type="term" value="C:membrane"/>
    <property type="evidence" value="ECO:0007669"/>
    <property type="project" value="UniProtKB-SubCell"/>
</dbReference>
<dbReference type="AlphaFoldDB" id="A0A9Q1H451"/>
<dbReference type="InterPro" id="IPR036734">
    <property type="entry name" value="Neur_chan_lig-bd_sf"/>
</dbReference>
<evidence type="ECO:0000256" key="5">
    <source>
        <dbReference type="SAM" id="MobiDB-lite"/>
    </source>
</evidence>
<feature type="domain" description="Neurotransmitter-gated ion-channel transmembrane" evidence="9">
    <location>
        <begin position="265"/>
        <end position="490"/>
    </location>
</feature>
<comment type="caution">
    <text evidence="10">The sequence shown here is derived from an EMBL/GenBank/DDBJ whole genome shotgun (WGS) entry which is preliminary data.</text>
</comment>
<feature type="transmembrane region" description="Helical" evidence="6">
    <location>
        <begin position="260"/>
        <end position="281"/>
    </location>
</feature>
<evidence type="ECO:0000256" key="6">
    <source>
        <dbReference type="SAM" id="Phobius"/>
    </source>
</evidence>
<dbReference type="SUPFAM" id="SSF63712">
    <property type="entry name" value="Nicotinic receptor ligand binding domain-like"/>
    <property type="match status" value="1"/>
</dbReference>
<evidence type="ECO:0000256" key="7">
    <source>
        <dbReference type="SAM" id="SignalP"/>
    </source>
</evidence>
<protein>
    <submittedName>
        <fullName evidence="10">Neuronal acetylcholine receptor subunit alpha-9</fullName>
    </submittedName>
</protein>
<feature type="domain" description="Neurotransmitter-gated ion-channel ligand-binding" evidence="8">
    <location>
        <begin position="48"/>
        <end position="255"/>
    </location>
</feature>
<dbReference type="Proteomes" id="UP001152320">
    <property type="component" value="Chromosome 12"/>
</dbReference>
<dbReference type="GO" id="GO:0005230">
    <property type="term" value="F:extracellular ligand-gated monoatomic ion channel activity"/>
    <property type="evidence" value="ECO:0007669"/>
    <property type="project" value="InterPro"/>
</dbReference>
<evidence type="ECO:0000256" key="4">
    <source>
        <dbReference type="ARBA" id="ARBA00023136"/>
    </source>
</evidence>
<name>A0A9Q1H451_HOLLE</name>
<feature type="chain" id="PRO_5040395103" evidence="7">
    <location>
        <begin position="27"/>
        <end position="507"/>
    </location>
</feature>
<keyword evidence="11" id="KW-1185">Reference proteome</keyword>
<dbReference type="InterPro" id="IPR018000">
    <property type="entry name" value="Neurotransmitter_ion_chnl_CS"/>
</dbReference>
<dbReference type="SUPFAM" id="SSF90112">
    <property type="entry name" value="Neurotransmitter-gated ion-channel transmembrane pore"/>
    <property type="match status" value="1"/>
</dbReference>
<keyword evidence="2 6" id="KW-0812">Transmembrane</keyword>
<dbReference type="EMBL" id="JAIZAY010000012">
    <property type="protein sequence ID" value="KAJ8031785.1"/>
    <property type="molecule type" value="Genomic_DNA"/>
</dbReference>
<dbReference type="PANTHER" id="PTHR18945">
    <property type="entry name" value="NEUROTRANSMITTER GATED ION CHANNEL"/>
    <property type="match status" value="1"/>
</dbReference>
<feature type="transmembrane region" description="Helical" evidence="6">
    <location>
        <begin position="325"/>
        <end position="346"/>
    </location>
</feature>
<sequence length="507" mass="58856">MADKRVSGLGWRVYPIFIIFLLGASAKYDKECDEEPRDDYDEIKTPEARLLERLLDTYGPTSPRPILDVNETMYVGLEVKPISLISFEEQSQLITLKSDMLVTWVDEQLVWDPADHDGVETVDISVEEIWTPDLTVPESTGESFEVHNNMIATVDYMGNVAWYSVAVTETFCKLLVRYFPFDVQHCNITYISWLYERKRLEINFSPFDSYEKVIETFVKNGMWRLSEINIDDSILTYCGGCDEYSYVRFTFEFERTEASFFALNVILPCILLSMMNLLVFFLPPESGEKVSFVMTNVLTLVLFQQLVATMLPASGDDTPLLSTHIVTLIFFGCIAIVWTVFVTNLFHKTTPYPKWLYSIVTSFRFLYRRTQFGKEEAKARKTLRESRDALDGDDNENELNDIQRDDDGTEQPSGHRWYHYQNAKRKIQTFSCFKCGKDNATIVEGKRRRKKPRINFDPQDVRLWQETASLLDKFMGYVMIFVTVIIYIVLLSSFASHDPHGYQLDKH</sequence>
<dbReference type="Gene3D" id="2.70.170.10">
    <property type="entry name" value="Neurotransmitter-gated ion-channel ligand-binding domain"/>
    <property type="match status" value="1"/>
</dbReference>
<dbReference type="InterPro" id="IPR006202">
    <property type="entry name" value="Neur_chan_lig-bd"/>
</dbReference>
<proteinExistence type="predicted"/>
<dbReference type="InterPro" id="IPR036719">
    <property type="entry name" value="Neuro-gated_channel_TM_sf"/>
</dbReference>
<keyword evidence="4 6" id="KW-0472">Membrane</keyword>
<dbReference type="Pfam" id="PF02931">
    <property type="entry name" value="Neur_chan_LBD"/>
    <property type="match status" value="1"/>
</dbReference>
<keyword evidence="10" id="KW-0675">Receptor</keyword>
<keyword evidence="3 6" id="KW-1133">Transmembrane helix</keyword>
<feature type="region of interest" description="Disordered" evidence="5">
    <location>
        <begin position="383"/>
        <end position="415"/>
    </location>
</feature>
<dbReference type="CDD" id="cd18989">
    <property type="entry name" value="LGIC_ECD_cation"/>
    <property type="match status" value="1"/>
</dbReference>
<evidence type="ECO:0000313" key="11">
    <source>
        <dbReference type="Proteomes" id="UP001152320"/>
    </source>
</evidence>
<accession>A0A9Q1H451</accession>
<gene>
    <name evidence="10" type="ORF">HOLleu_25094</name>
</gene>
<reference evidence="10" key="1">
    <citation type="submission" date="2021-10" db="EMBL/GenBank/DDBJ databases">
        <title>Tropical sea cucumber genome reveals ecological adaptation and Cuvierian tubules defense mechanism.</title>
        <authorList>
            <person name="Chen T."/>
        </authorList>
    </citation>
    <scope>NUCLEOTIDE SEQUENCE</scope>
    <source>
        <strain evidence="10">Nanhai2018</strain>
        <tissue evidence="10">Muscle</tissue>
    </source>
</reference>
<dbReference type="Gene3D" id="1.20.58.390">
    <property type="entry name" value="Neurotransmitter-gated ion-channel transmembrane domain"/>
    <property type="match status" value="1"/>
</dbReference>